<sequence>MNLTPEIREVHDNVGPSIRAQQQPPATRPGDHNRRGASRNPSTPVATTLTSSEATCSEELPAPAPSSPTPTPSA</sequence>
<reference evidence="2 3" key="1">
    <citation type="submission" date="2018-04" db="EMBL/GenBank/DDBJ databases">
        <authorList>
            <person name="Vogel A."/>
        </authorList>
    </citation>
    <scope>NUCLEOTIDE SEQUENCE [LARGE SCALE GENOMIC DNA]</scope>
</reference>
<dbReference type="AlphaFoldDB" id="A0A484L8V4"/>
<feature type="region of interest" description="Disordered" evidence="1">
    <location>
        <begin position="1"/>
        <end position="74"/>
    </location>
</feature>
<protein>
    <submittedName>
        <fullName evidence="2">Uncharacterized protein</fullName>
    </submittedName>
</protein>
<evidence type="ECO:0000256" key="1">
    <source>
        <dbReference type="SAM" id="MobiDB-lite"/>
    </source>
</evidence>
<feature type="compositionally biased region" description="Polar residues" evidence="1">
    <location>
        <begin position="39"/>
        <end position="55"/>
    </location>
</feature>
<keyword evidence="3" id="KW-1185">Reference proteome</keyword>
<name>A0A484L8V4_9ASTE</name>
<proteinExistence type="predicted"/>
<organism evidence="2 3">
    <name type="scientific">Cuscuta campestris</name>
    <dbReference type="NCBI Taxonomy" id="132261"/>
    <lineage>
        <taxon>Eukaryota</taxon>
        <taxon>Viridiplantae</taxon>
        <taxon>Streptophyta</taxon>
        <taxon>Embryophyta</taxon>
        <taxon>Tracheophyta</taxon>
        <taxon>Spermatophyta</taxon>
        <taxon>Magnoliopsida</taxon>
        <taxon>eudicotyledons</taxon>
        <taxon>Gunneridae</taxon>
        <taxon>Pentapetalae</taxon>
        <taxon>asterids</taxon>
        <taxon>lamiids</taxon>
        <taxon>Solanales</taxon>
        <taxon>Convolvulaceae</taxon>
        <taxon>Cuscuteae</taxon>
        <taxon>Cuscuta</taxon>
        <taxon>Cuscuta subgen. Grammica</taxon>
        <taxon>Cuscuta sect. Cleistogrammica</taxon>
    </lineage>
</organism>
<evidence type="ECO:0000313" key="3">
    <source>
        <dbReference type="Proteomes" id="UP000595140"/>
    </source>
</evidence>
<evidence type="ECO:0000313" key="2">
    <source>
        <dbReference type="EMBL" id="VFQ72651.1"/>
    </source>
</evidence>
<dbReference type="EMBL" id="OOIL02001116">
    <property type="protein sequence ID" value="VFQ72651.1"/>
    <property type="molecule type" value="Genomic_DNA"/>
</dbReference>
<gene>
    <name evidence="2" type="ORF">CCAM_LOCUS14427</name>
</gene>
<feature type="compositionally biased region" description="Basic and acidic residues" evidence="1">
    <location>
        <begin position="1"/>
        <end position="12"/>
    </location>
</feature>
<dbReference type="Proteomes" id="UP000595140">
    <property type="component" value="Unassembled WGS sequence"/>
</dbReference>
<accession>A0A484L8V4</accession>
<feature type="compositionally biased region" description="Pro residues" evidence="1">
    <location>
        <begin position="62"/>
        <end position="74"/>
    </location>
</feature>